<accession>A0A4C2A4P6</accession>
<gene>
    <name evidence="1" type="ORF">EVAR_100480_1</name>
</gene>
<evidence type="ECO:0000313" key="2">
    <source>
        <dbReference type="Proteomes" id="UP000299102"/>
    </source>
</evidence>
<dbReference type="Proteomes" id="UP000299102">
    <property type="component" value="Unassembled WGS sequence"/>
</dbReference>
<evidence type="ECO:0000313" key="1">
    <source>
        <dbReference type="EMBL" id="GBP95921.1"/>
    </source>
</evidence>
<organism evidence="1 2">
    <name type="scientific">Eumeta variegata</name>
    <name type="common">Bagworm moth</name>
    <name type="synonym">Eumeta japonica</name>
    <dbReference type="NCBI Taxonomy" id="151549"/>
    <lineage>
        <taxon>Eukaryota</taxon>
        <taxon>Metazoa</taxon>
        <taxon>Ecdysozoa</taxon>
        <taxon>Arthropoda</taxon>
        <taxon>Hexapoda</taxon>
        <taxon>Insecta</taxon>
        <taxon>Pterygota</taxon>
        <taxon>Neoptera</taxon>
        <taxon>Endopterygota</taxon>
        <taxon>Lepidoptera</taxon>
        <taxon>Glossata</taxon>
        <taxon>Ditrysia</taxon>
        <taxon>Tineoidea</taxon>
        <taxon>Psychidae</taxon>
        <taxon>Oiketicinae</taxon>
        <taxon>Eumeta</taxon>
    </lineage>
</organism>
<reference evidence="1 2" key="1">
    <citation type="journal article" date="2019" name="Commun. Biol.">
        <title>The bagworm genome reveals a unique fibroin gene that provides high tensile strength.</title>
        <authorList>
            <person name="Kono N."/>
            <person name="Nakamura H."/>
            <person name="Ohtoshi R."/>
            <person name="Tomita M."/>
            <person name="Numata K."/>
            <person name="Arakawa K."/>
        </authorList>
    </citation>
    <scope>NUCLEOTIDE SEQUENCE [LARGE SCALE GENOMIC DNA]</scope>
</reference>
<dbReference type="AlphaFoldDB" id="A0A4C2A4P6"/>
<proteinExistence type="predicted"/>
<sequence>MTADRRPADSEAISYACPDRETSAILTVAGRPVRTISAGWSFKIPVETLFTSRLRSRGKRQCDPRKCNWDRNWISDRGTVTDGGRVNHESGVMKGIITHWTKYNSISHHFTFIFC</sequence>
<keyword evidence="2" id="KW-1185">Reference proteome</keyword>
<dbReference type="EMBL" id="BGZK01002701">
    <property type="protein sequence ID" value="GBP95921.1"/>
    <property type="molecule type" value="Genomic_DNA"/>
</dbReference>
<protein>
    <submittedName>
        <fullName evidence="1">Uncharacterized protein</fullName>
    </submittedName>
</protein>
<comment type="caution">
    <text evidence="1">The sequence shown here is derived from an EMBL/GenBank/DDBJ whole genome shotgun (WGS) entry which is preliminary data.</text>
</comment>
<name>A0A4C2A4P6_EUMVA</name>